<evidence type="ECO:0000256" key="5">
    <source>
        <dbReference type="ARBA" id="ARBA00047422"/>
    </source>
</evidence>
<evidence type="ECO:0000256" key="3">
    <source>
        <dbReference type="ARBA" id="ARBA00022691"/>
    </source>
</evidence>
<dbReference type="Pfam" id="PF00145">
    <property type="entry name" value="DNA_methylase"/>
    <property type="match status" value="1"/>
</dbReference>
<evidence type="ECO:0000256" key="7">
    <source>
        <dbReference type="RuleBase" id="RU000416"/>
    </source>
</evidence>
<dbReference type="RefSeq" id="WP_092170796.1">
    <property type="nucleotide sequence ID" value="NZ_FNZH01000002.1"/>
</dbReference>
<keyword evidence="3 6" id="KW-0949">S-adenosyl-L-methionine</keyword>
<dbReference type="Gene3D" id="3.90.120.30">
    <property type="match status" value="1"/>
</dbReference>
<dbReference type="NCBIfam" id="TIGR00675">
    <property type="entry name" value="dcm"/>
    <property type="match status" value="1"/>
</dbReference>
<dbReference type="GO" id="GO:0032259">
    <property type="term" value="P:methylation"/>
    <property type="evidence" value="ECO:0007669"/>
    <property type="project" value="UniProtKB-KW"/>
</dbReference>
<evidence type="ECO:0000256" key="1">
    <source>
        <dbReference type="ARBA" id="ARBA00022603"/>
    </source>
</evidence>
<comment type="catalytic activity">
    <reaction evidence="5 8">
        <text>a 2'-deoxycytidine in DNA + S-adenosyl-L-methionine = a 5-methyl-2'-deoxycytidine in DNA + S-adenosyl-L-homocysteine + H(+)</text>
        <dbReference type="Rhea" id="RHEA:13681"/>
        <dbReference type="Rhea" id="RHEA-COMP:11369"/>
        <dbReference type="Rhea" id="RHEA-COMP:11370"/>
        <dbReference type="ChEBI" id="CHEBI:15378"/>
        <dbReference type="ChEBI" id="CHEBI:57856"/>
        <dbReference type="ChEBI" id="CHEBI:59789"/>
        <dbReference type="ChEBI" id="CHEBI:85452"/>
        <dbReference type="ChEBI" id="CHEBI:85454"/>
        <dbReference type="EC" id="2.1.1.37"/>
    </reaction>
</comment>
<gene>
    <name evidence="9" type="ORF">SAMN05192553_102211</name>
</gene>
<dbReference type="InterPro" id="IPR001525">
    <property type="entry name" value="C5_MeTfrase"/>
</dbReference>
<dbReference type="SUPFAM" id="SSF53335">
    <property type="entry name" value="S-adenosyl-L-methionine-dependent methyltransferases"/>
    <property type="match status" value="1"/>
</dbReference>
<dbReference type="PROSITE" id="PS00094">
    <property type="entry name" value="C5_MTASE_1"/>
    <property type="match status" value="1"/>
</dbReference>
<keyword evidence="10" id="KW-1185">Reference proteome</keyword>
<reference evidence="10" key="1">
    <citation type="submission" date="2016-10" db="EMBL/GenBank/DDBJ databases">
        <authorList>
            <person name="Varghese N."/>
            <person name="Submissions S."/>
        </authorList>
    </citation>
    <scope>NUCLEOTIDE SEQUENCE [LARGE SCALE GENOMIC DNA]</scope>
    <source>
        <strain evidence="10">IBRC-M 10761</strain>
    </source>
</reference>
<evidence type="ECO:0000256" key="6">
    <source>
        <dbReference type="PROSITE-ProRule" id="PRU01016"/>
    </source>
</evidence>
<evidence type="ECO:0000256" key="4">
    <source>
        <dbReference type="ARBA" id="ARBA00022747"/>
    </source>
</evidence>
<keyword evidence="4" id="KW-0680">Restriction system</keyword>
<dbReference type="PANTHER" id="PTHR46098:SF1">
    <property type="entry name" value="TRNA (CYTOSINE(38)-C(5))-METHYLTRANSFERASE"/>
    <property type="match status" value="1"/>
</dbReference>
<sequence length="410" mass="46900">MIKYSEVKEKLRIEVKKPDQTELAHLTHYFQSYPNGSSHYFQEQAVEYGKSIDPSIVNEPYFQGYLPFEWDIPFPPHEHGNFRFIDLFAGIGGFRLAFHNLGGKCVFTSEWNQYAQKTYLANFGEVPFGDITKIDEKEIPEHDILIAGFPCQPFSIAGVSKKNSLGRSHGFKDETQGTLFFDIKRILNENRPKAFLLENVKNLVSHDKGNTFKVIKQTLKKLRYNIHFQVLDGKYFVPQHRERIVIVGFDEDRYNGEEKFEFPTMPQSAHAIEEILEPNPDPKYTLTDNLWNYLQNYAAKHKAQGNGFGFGLVNLDGITRTLSARYYKDGSEVLIPQEGLNPRRLTPRECARLQGFPDNFVIPVSDTQAYKQFGNSVVTPLMQAVGEKIVNELTRLNGCIRKSNTIGSAV</sequence>
<dbReference type="Proteomes" id="UP000199403">
    <property type="component" value="Unassembled WGS sequence"/>
</dbReference>
<dbReference type="GO" id="GO:0003886">
    <property type="term" value="F:DNA (cytosine-5-)-methyltransferase activity"/>
    <property type="evidence" value="ECO:0007669"/>
    <property type="project" value="UniProtKB-EC"/>
</dbReference>
<dbReference type="PRINTS" id="PR00105">
    <property type="entry name" value="C5METTRFRASE"/>
</dbReference>
<dbReference type="InterPro" id="IPR029063">
    <property type="entry name" value="SAM-dependent_MTases_sf"/>
</dbReference>
<evidence type="ECO:0000313" key="10">
    <source>
        <dbReference type="Proteomes" id="UP000199403"/>
    </source>
</evidence>
<proteinExistence type="inferred from homology"/>
<evidence type="ECO:0000256" key="2">
    <source>
        <dbReference type="ARBA" id="ARBA00022679"/>
    </source>
</evidence>
<dbReference type="PROSITE" id="PS51679">
    <property type="entry name" value="SAM_MT_C5"/>
    <property type="match status" value="1"/>
</dbReference>
<dbReference type="GO" id="GO:0009307">
    <property type="term" value="P:DNA restriction-modification system"/>
    <property type="evidence" value="ECO:0007669"/>
    <property type="project" value="UniProtKB-KW"/>
</dbReference>
<dbReference type="EMBL" id="FNZH01000002">
    <property type="protein sequence ID" value="SEJ06491.1"/>
    <property type="molecule type" value="Genomic_DNA"/>
</dbReference>
<dbReference type="AlphaFoldDB" id="A0A1H6VPC8"/>
<feature type="active site" evidence="6">
    <location>
        <position position="151"/>
    </location>
</feature>
<dbReference type="InterPro" id="IPR050750">
    <property type="entry name" value="C5-MTase"/>
</dbReference>
<organism evidence="9 10">
    <name type="scientific">Cyclobacterium xiamenense</name>
    <dbReference type="NCBI Taxonomy" id="1297121"/>
    <lineage>
        <taxon>Bacteria</taxon>
        <taxon>Pseudomonadati</taxon>
        <taxon>Bacteroidota</taxon>
        <taxon>Cytophagia</taxon>
        <taxon>Cytophagales</taxon>
        <taxon>Cyclobacteriaceae</taxon>
        <taxon>Cyclobacterium</taxon>
    </lineage>
</organism>
<name>A0A1H6VPC8_9BACT</name>
<accession>A0A1H6VPC8</accession>
<dbReference type="Gene3D" id="3.40.50.150">
    <property type="entry name" value="Vaccinia Virus protein VP39"/>
    <property type="match status" value="1"/>
</dbReference>
<keyword evidence="2 6" id="KW-0808">Transferase</keyword>
<keyword evidence="1 6" id="KW-0489">Methyltransferase</keyword>
<dbReference type="EC" id="2.1.1.37" evidence="8"/>
<dbReference type="PANTHER" id="PTHR46098">
    <property type="entry name" value="TRNA (CYTOSINE(38)-C(5))-METHYLTRANSFERASE"/>
    <property type="match status" value="1"/>
</dbReference>
<protein>
    <recommendedName>
        <fullName evidence="8">Cytosine-specific methyltransferase</fullName>
        <ecNumber evidence="8">2.1.1.37</ecNumber>
    </recommendedName>
</protein>
<dbReference type="CDD" id="cd00315">
    <property type="entry name" value="Cyt_C5_DNA_methylase"/>
    <property type="match status" value="1"/>
</dbReference>
<dbReference type="STRING" id="1416801.SAMN05192553_102211"/>
<comment type="similarity">
    <text evidence="6 7">Belongs to the class I-like SAM-binding methyltransferase superfamily. C5-methyltransferase family.</text>
</comment>
<dbReference type="InterPro" id="IPR018117">
    <property type="entry name" value="C5_DNA_meth_AS"/>
</dbReference>
<dbReference type="OrthoDB" id="32195at2"/>
<evidence type="ECO:0000256" key="8">
    <source>
        <dbReference type="RuleBase" id="RU000417"/>
    </source>
</evidence>
<evidence type="ECO:0000313" key="9">
    <source>
        <dbReference type="EMBL" id="SEJ06491.1"/>
    </source>
</evidence>